<dbReference type="Proteomes" id="UP001303407">
    <property type="component" value="Chromosome"/>
</dbReference>
<feature type="repeat" description="TPR" evidence="1">
    <location>
        <begin position="49"/>
        <end position="82"/>
    </location>
</feature>
<dbReference type="SMART" id="SM00028">
    <property type="entry name" value="TPR"/>
    <property type="match status" value="6"/>
</dbReference>
<feature type="signal peptide" evidence="2">
    <location>
        <begin position="1"/>
        <end position="20"/>
    </location>
</feature>
<keyword evidence="2" id="KW-0732">Signal</keyword>
<evidence type="ECO:0000313" key="3">
    <source>
        <dbReference type="EMBL" id="WNH13609.1"/>
    </source>
</evidence>
<evidence type="ECO:0000256" key="2">
    <source>
        <dbReference type="SAM" id="SignalP"/>
    </source>
</evidence>
<accession>A0ABY9Y5T2</accession>
<feature type="repeat" description="TPR" evidence="1">
    <location>
        <begin position="287"/>
        <end position="320"/>
    </location>
</feature>
<feature type="repeat" description="TPR" evidence="1">
    <location>
        <begin position="218"/>
        <end position="251"/>
    </location>
</feature>
<sequence length="383" mass="45132">MVRIFTIILLLMLFKTEAQTSVLNVADSLYANGNYSKAINSYKRYNNQKEVYGKIAKAYIAIGNYDEALKNYELSIEANPEDVLLKFEYARLLSKTKKHETAVKVFNDLVYIDDKNPNYHYELGLVLEKLKDSTAINRFRSAYELDQTHQKAIYRIAKYFLKHRKYDLVNEYVDKGLETYENNIELINLKAQNYYNKQDYDNAIIWFKKLIALDESLGFIYEKLSLSYIKLYDYEKAIEYGELALKFNPLDATSIYVIGTYYERINDFETAEKYISKAIFLLDKPLDTEYAKLATVLNQLKRPKEAITTLKKAIRENPTNQMTHFHLALTLENYYADYDAKIKVYEDLNKKFPDSKMKEFANHRITELKKEKFLKVNKEEGEK</sequence>
<proteinExistence type="predicted"/>
<dbReference type="PROSITE" id="PS50005">
    <property type="entry name" value="TPR"/>
    <property type="match status" value="3"/>
</dbReference>
<dbReference type="PROSITE" id="PS50293">
    <property type="entry name" value="TPR_REGION"/>
    <property type="match status" value="1"/>
</dbReference>
<protein>
    <submittedName>
        <fullName evidence="3">Tetratricopeptide repeat protein</fullName>
    </submittedName>
</protein>
<dbReference type="Gene3D" id="1.25.40.10">
    <property type="entry name" value="Tetratricopeptide repeat domain"/>
    <property type="match status" value="3"/>
</dbReference>
<keyword evidence="4" id="KW-1185">Reference proteome</keyword>
<dbReference type="Pfam" id="PF14559">
    <property type="entry name" value="TPR_19"/>
    <property type="match status" value="1"/>
</dbReference>
<name>A0ABY9Y5T2_9FLAO</name>
<reference evidence="3 4" key="1">
    <citation type="submission" date="2023-09" db="EMBL/GenBank/DDBJ databases">
        <title>Thalassobella suaedae gen. nov., sp. nov., a marine bacterium of the family Flavobacteriaceae isolated from a halophyte Suaeda japonica.</title>
        <authorList>
            <person name="Lee S.Y."/>
            <person name="Hwang C.Y."/>
        </authorList>
    </citation>
    <scope>NUCLEOTIDE SEQUENCE [LARGE SCALE GENOMIC DNA]</scope>
    <source>
        <strain evidence="3 4">HL-DH10</strain>
    </source>
</reference>
<dbReference type="RefSeq" id="WP_415863582.1">
    <property type="nucleotide sequence ID" value="NZ_CP134536.1"/>
</dbReference>
<dbReference type="EMBL" id="CP134536">
    <property type="protein sequence ID" value="WNH13609.1"/>
    <property type="molecule type" value="Genomic_DNA"/>
</dbReference>
<keyword evidence="1" id="KW-0802">TPR repeat</keyword>
<organism evidence="3 4">
    <name type="scientific">Thalassobellus suaedae</name>
    <dbReference type="NCBI Taxonomy" id="3074124"/>
    <lineage>
        <taxon>Bacteria</taxon>
        <taxon>Pseudomonadati</taxon>
        <taxon>Bacteroidota</taxon>
        <taxon>Flavobacteriia</taxon>
        <taxon>Flavobacteriales</taxon>
        <taxon>Flavobacteriaceae</taxon>
        <taxon>Thalassobellus</taxon>
    </lineage>
</organism>
<dbReference type="SUPFAM" id="SSF48452">
    <property type="entry name" value="TPR-like"/>
    <property type="match status" value="1"/>
</dbReference>
<evidence type="ECO:0000313" key="4">
    <source>
        <dbReference type="Proteomes" id="UP001303407"/>
    </source>
</evidence>
<feature type="chain" id="PRO_5046016520" evidence="2">
    <location>
        <begin position="21"/>
        <end position="383"/>
    </location>
</feature>
<dbReference type="PANTHER" id="PTHR12558">
    <property type="entry name" value="CELL DIVISION CYCLE 16,23,27"/>
    <property type="match status" value="1"/>
</dbReference>
<dbReference type="InterPro" id="IPR019734">
    <property type="entry name" value="TPR_rpt"/>
</dbReference>
<dbReference type="PANTHER" id="PTHR12558:SF13">
    <property type="entry name" value="CELL DIVISION CYCLE PROTEIN 27 HOMOLOG"/>
    <property type="match status" value="1"/>
</dbReference>
<dbReference type="Pfam" id="PF13181">
    <property type="entry name" value="TPR_8"/>
    <property type="match status" value="4"/>
</dbReference>
<evidence type="ECO:0000256" key="1">
    <source>
        <dbReference type="PROSITE-ProRule" id="PRU00339"/>
    </source>
</evidence>
<dbReference type="InterPro" id="IPR011990">
    <property type="entry name" value="TPR-like_helical_dom_sf"/>
</dbReference>
<gene>
    <name evidence="3" type="ORF">RHP49_04985</name>
</gene>